<keyword evidence="3" id="KW-1185">Reference proteome</keyword>
<dbReference type="OrthoDB" id="195113at2"/>
<proteinExistence type="predicted"/>
<dbReference type="Pfam" id="PF01872">
    <property type="entry name" value="RibD_C"/>
    <property type="match status" value="1"/>
</dbReference>
<dbReference type="Gene3D" id="3.40.430.10">
    <property type="entry name" value="Dihydrofolate Reductase, subunit A"/>
    <property type="match status" value="1"/>
</dbReference>
<name>A0A1Y4SYK9_9FIRM</name>
<gene>
    <name evidence="2" type="ORF">B5E75_05070</name>
</gene>
<sequence length="176" mass="20538">MMRKVILYIAMSLDGYMADQDGRIDWLHGDNTSYPPTESYYHLLKHVDCVIMSEKAFQMMQKKLEQQIHQGLKIYVLSSITQLSFDNIVFTLEDICTLVKRLKQEAGKDIWICGGQQFITPLIQANMIDEYHISMIPALIGKGARLFEDFDHEKRLSLIKTYVYNGIVDIEYEKKY</sequence>
<dbReference type="Proteomes" id="UP000195305">
    <property type="component" value="Unassembled WGS sequence"/>
</dbReference>
<evidence type="ECO:0000259" key="1">
    <source>
        <dbReference type="Pfam" id="PF01872"/>
    </source>
</evidence>
<dbReference type="InterPro" id="IPR050765">
    <property type="entry name" value="Riboflavin_Biosynth_HTPR"/>
</dbReference>
<dbReference type="PANTHER" id="PTHR38011:SF11">
    <property type="entry name" value="2,5-DIAMINO-6-RIBOSYLAMINO-4(3H)-PYRIMIDINONE 5'-PHOSPHATE REDUCTASE"/>
    <property type="match status" value="1"/>
</dbReference>
<dbReference type="SUPFAM" id="SSF53597">
    <property type="entry name" value="Dihydrofolate reductase-like"/>
    <property type="match status" value="1"/>
</dbReference>
<dbReference type="InterPro" id="IPR002734">
    <property type="entry name" value="RibDG_C"/>
</dbReference>
<feature type="domain" description="Bacterial bifunctional deaminase-reductase C-terminal" evidence="1">
    <location>
        <begin position="3"/>
        <end position="163"/>
    </location>
</feature>
<dbReference type="GO" id="GO:0009231">
    <property type="term" value="P:riboflavin biosynthetic process"/>
    <property type="evidence" value="ECO:0007669"/>
    <property type="project" value="InterPro"/>
</dbReference>
<dbReference type="EMBL" id="NFLJ01000011">
    <property type="protein sequence ID" value="OUQ35019.1"/>
    <property type="molecule type" value="Genomic_DNA"/>
</dbReference>
<evidence type="ECO:0000313" key="3">
    <source>
        <dbReference type="Proteomes" id="UP000195305"/>
    </source>
</evidence>
<dbReference type="PANTHER" id="PTHR38011">
    <property type="entry name" value="DIHYDROFOLATE REDUCTASE FAMILY PROTEIN (AFU_ORTHOLOGUE AFUA_8G06820)"/>
    <property type="match status" value="1"/>
</dbReference>
<accession>A0A1Y4SYK9</accession>
<dbReference type="InterPro" id="IPR024072">
    <property type="entry name" value="DHFR-like_dom_sf"/>
</dbReference>
<comment type="caution">
    <text evidence="2">The sequence shown here is derived from an EMBL/GenBank/DDBJ whole genome shotgun (WGS) entry which is preliminary data.</text>
</comment>
<evidence type="ECO:0000313" key="2">
    <source>
        <dbReference type="EMBL" id="OUQ35019.1"/>
    </source>
</evidence>
<organism evidence="2 3">
    <name type="scientific">Massilimicrobiota timonensis</name>
    <dbReference type="NCBI Taxonomy" id="1776392"/>
    <lineage>
        <taxon>Bacteria</taxon>
        <taxon>Bacillati</taxon>
        <taxon>Bacillota</taxon>
        <taxon>Erysipelotrichia</taxon>
        <taxon>Erysipelotrichales</taxon>
        <taxon>Erysipelotrichaceae</taxon>
        <taxon>Massilimicrobiota</taxon>
    </lineage>
</organism>
<reference evidence="2 3" key="1">
    <citation type="journal article" date="2018" name="BMC Genomics">
        <title>Whole genome sequencing and function prediction of 133 gut anaerobes isolated from chicken caecum in pure cultures.</title>
        <authorList>
            <person name="Medvecky M."/>
            <person name="Cejkova D."/>
            <person name="Polansky O."/>
            <person name="Karasova D."/>
            <person name="Kubasova T."/>
            <person name="Cizek A."/>
            <person name="Rychlik I."/>
        </authorList>
    </citation>
    <scope>NUCLEOTIDE SEQUENCE [LARGE SCALE GENOMIC DNA]</scope>
    <source>
        <strain evidence="2 3">An13</strain>
    </source>
</reference>
<protein>
    <recommendedName>
        <fullName evidence="1">Bacterial bifunctional deaminase-reductase C-terminal domain-containing protein</fullName>
    </recommendedName>
</protein>
<dbReference type="AlphaFoldDB" id="A0A1Y4SYK9"/>
<dbReference type="GO" id="GO:0008703">
    <property type="term" value="F:5-amino-6-(5-phosphoribosylamino)uracil reductase activity"/>
    <property type="evidence" value="ECO:0007669"/>
    <property type="project" value="InterPro"/>
</dbReference>